<keyword evidence="3" id="KW-0547">Nucleotide-binding</keyword>
<feature type="region of interest" description="Disordered" evidence="1">
    <location>
        <begin position="161"/>
        <end position="180"/>
    </location>
</feature>
<name>A0AAW0E7G7_9AGAR</name>
<dbReference type="InterPro" id="IPR019327">
    <property type="entry name" value="WKF"/>
</dbReference>
<sequence length="205" mass="23009">MAETEPDRPRKRRKEKETDLEALKPRKKKRTRDHNTVADDADPENPQVEVAAAPAEDPAPDSEKPRKKKRKNRTGFPDPSEDPTLSEQASKALCYAFSQFHKSKHTQWKFSKARQNWLIRNIWSDKIPDDHLPLTIQYLSNVQGGVRETLLKECRSQISASEKVSAEEAPPAEASALGSLSANAQRARALLGTLEKELDSSQSQG</sequence>
<reference evidence="3 4" key="1">
    <citation type="journal article" date="2024" name="J Genomics">
        <title>Draft genome sequencing and assembly of Favolaschia claudopus CIRM-BRFM 2984 isolated from oak limbs.</title>
        <authorList>
            <person name="Navarro D."/>
            <person name="Drula E."/>
            <person name="Chaduli D."/>
            <person name="Cazenave R."/>
            <person name="Ahrendt S."/>
            <person name="Wang J."/>
            <person name="Lipzen A."/>
            <person name="Daum C."/>
            <person name="Barry K."/>
            <person name="Grigoriev I.V."/>
            <person name="Favel A."/>
            <person name="Rosso M.N."/>
            <person name="Martin F."/>
        </authorList>
    </citation>
    <scope>NUCLEOTIDE SEQUENCE [LARGE SCALE GENOMIC DNA]</scope>
    <source>
        <strain evidence="3 4">CIRM-BRFM 2984</strain>
    </source>
</reference>
<dbReference type="Proteomes" id="UP001362999">
    <property type="component" value="Unassembled WGS sequence"/>
</dbReference>
<dbReference type="Pfam" id="PF10180">
    <property type="entry name" value="WKF"/>
    <property type="match status" value="1"/>
</dbReference>
<dbReference type="AlphaFoldDB" id="A0AAW0E7G7"/>
<proteinExistence type="predicted"/>
<keyword evidence="3" id="KW-0347">Helicase</keyword>
<accession>A0AAW0E7G7</accession>
<evidence type="ECO:0000256" key="1">
    <source>
        <dbReference type="SAM" id="MobiDB-lite"/>
    </source>
</evidence>
<evidence type="ECO:0000313" key="3">
    <source>
        <dbReference type="EMBL" id="KAK7061467.1"/>
    </source>
</evidence>
<gene>
    <name evidence="3" type="ORF">R3P38DRAFT_2829684</name>
</gene>
<feature type="region of interest" description="Disordered" evidence="1">
    <location>
        <begin position="1"/>
        <end position="87"/>
    </location>
</feature>
<keyword evidence="3" id="KW-0378">Hydrolase</keyword>
<keyword evidence="4" id="KW-1185">Reference proteome</keyword>
<dbReference type="PANTHER" id="PTHR22306:SF2">
    <property type="entry name" value="CHROMOSOME 7 OPEN READING FRAME 50"/>
    <property type="match status" value="1"/>
</dbReference>
<evidence type="ECO:0000313" key="4">
    <source>
        <dbReference type="Proteomes" id="UP001362999"/>
    </source>
</evidence>
<dbReference type="PANTHER" id="PTHR22306">
    <property type="entry name" value="CHROMOSOME 7 OPEN READING FRAME 50"/>
    <property type="match status" value="1"/>
</dbReference>
<keyword evidence="3" id="KW-0067">ATP-binding</keyword>
<protein>
    <submittedName>
        <fullName evidence="3">DNA helicase</fullName>
    </submittedName>
</protein>
<dbReference type="EMBL" id="JAWWNJ010000002">
    <property type="protein sequence ID" value="KAK7061467.1"/>
    <property type="molecule type" value="Genomic_DNA"/>
</dbReference>
<organism evidence="3 4">
    <name type="scientific">Favolaschia claudopus</name>
    <dbReference type="NCBI Taxonomy" id="2862362"/>
    <lineage>
        <taxon>Eukaryota</taxon>
        <taxon>Fungi</taxon>
        <taxon>Dikarya</taxon>
        <taxon>Basidiomycota</taxon>
        <taxon>Agaricomycotina</taxon>
        <taxon>Agaricomycetes</taxon>
        <taxon>Agaricomycetidae</taxon>
        <taxon>Agaricales</taxon>
        <taxon>Marasmiineae</taxon>
        <taxon>Mycenaceae</taxon>
        <taxon>Favolaschia</taxon>
    </lineage>
</organism>
<comment type="caution">
    <text evidence="3">The sequence shown here is derived from an EMBL/GenBank/DDBJ whole genome shotgun (WGS) entry which is preliminary data.</text>
</comment>
<feature type="domain" description="WKF" evidence="2">
    <location>
        <begin position="99"/>
        <end position="156"/>
    </location>
</feature>
<dbReference type="GO" id="GO:0004386">
    <property type="term" value="F:helicase activity"/>
    <property type="evidence" value="ECO:0007669"/>
    <property type="project" value="UniProtKB-KW"/>
</dbReference>
<evidence type="ECO:0000259" key="2">
    <source>
        <dbReference type="Pfam" id="PF10180"/>
    </source>
</evidence>
<feature type="compositionally biased region" description="Basic and acidic residues" evidence="1">
    <location>
        <begin position="15"/>
        <end position="24"/>
    </location>
</feature>